<evidence type="ECO:0000256" key="2">
    <source>
        <dbReference type="ARBA" id="ARBA00022734"/>
    </source>
</evidence>
<gene>
    <name evidence="5" type="ORF">R1flu_007057</name>
</gene>
<dbReference type="InterPro" id="IPR050258">
    <property type="entry name" value="Leguminous_Lectin"/>
</dbReference>
<evidence type="ECO:0000313" key="5">
    <source>
        <dbReference type="EMBL" id="KAL2635578.1"/>
    </source>
</evidence>
<comment type="caution">
    <text evidence="5">The sequence shown here is derived from an EMBL/GenBank/DDBJ whole genome shotgun (WGS) entry which is preliminary data.</text>
</comment>
<dbReference type="Pfam" id="PF00139">
    <property type="entry name" value="Lectin_legB"/>
    <property type="match status" value="1"/>
</dbReference>
<dbReference type="PANTHER" id="PTHR32401:SF49">
    <property type="entry name" value="OS10G0129200 PROTEIN"/>
    <property type="match status" value="1"/>
</dbReference>
<keyword evidence="3" id="KW-0732">Signal</keyword>
<feature type="signal peptide" evidence="3">
    <location>
        <begin position="1"/>
        <end position="22"/>
    </location>
</feature>
<dbReference type="SUPFAM" id="SSF49899">
    <property type="entry name" value="Concanavalin A-like lectins/glucanases"/>
    <property type="match status" value="1"/>
</dbReference>
<evidence type="ECO:0000259" key="4">
    <source>
        <dbReference type="Pfam" id="PF00139"/>
    </source>
</evidence>
<evidence type="ECO:0000256" key="1">
    <source>
        <dbReference type="ARBA" id="ARBA00007606"/>
    </source>
</evidence>
<proteinExistence type="inferred from homology"/>
<organism evidence="5 6">
    <name type="scientific">Riccia fluitans</name>
    <dbReference type="NCBI Taxonomy" id="41844"/>
    <lineage>
        <taxon>Eukaryota</taxon>
        <taxon>Viridiplantae</taxon>
        <taxon>Streptophyta</taxon>
        <taxon>Embryophyta</taxon>
        <taxon>Marchantiophyta</taxon>
        <taxon>Marchantiopsida</taxon>
        <taxon>Marchantiidae</taxon>
        <taxon>Marchantiales</taxon>
        <taxon>Ricciaceae</taxon>
        <taxon>Riccia</taxon>
    </lineage>
</organism>
<evidence type="ECO:0000256" key="3">
    <source>
        <dbReference type="SAM" id="SignalP"/>
    </source>
</evidence>
<feature type="chain" id="PRO_5044777181" description="Legume lectin domain-containing protein" evidence="3">
    <location>
        <begin position="23"/>
        <end position="214"/>
    </location>
</feature>
<dbReference type="PROSITE" id="PS00307">
    <property type="entry name" value="LECTIN_LEGUME_BETA"/>
    <property type="match status" value="1"/>
</dbReference>
<dbReference type="InterPro" id="IPR019825">
    <property type="entry name" value="Lectin_legB_Mn/Ca_BS"/>
</dbReference>
<keyword evidence="6" id="KW-1185">Reference proteome</keyword>
<dbReference type="EMBL" id="JBHFFA010000003">
    <property type="protein sequence ID" value="KAL2635578.1"/>
    <property type="molecule type" value="Genomic_DNA"/>
</dbReference>
<name>A0ABD1YY00_9MARC</name>
<accession>A0ABD1YY00</accession>
<feature type="domain" description="Legume lectin" evidence="4">
    <location>
        <begin position="26"/>
        <end position="204"/>
    </location>
</feature>
<reference evidence="5 6" key="1">
    <citation type="submission" date="2024-09" db="EMBL/GenBank/DDBJ databases">
        <title>Chromosome-scale assembly of Riccia fluitans.</title>
        <authorList>
            <person name="Paukszto L."/>
            <person name="Sawicki J."/>
            <person name="Karawczyk K."/>
            <person name="Piernik-Szablinska J."/>
            <person name="Szczecinska M."/>
            <person name="Mazdziarz M."/>
        </authorList>
    </citation>
    <scope>NUCLEOTIDE SEQUENCE [LARGE SCALE GENOMIC DNA]</scope>
    <source>
        <strain evidence="5">Rf_01</strain>
        <tissue evidence="5">Aerial parts of the thallus</tissue>
    </source>
</reference>
<dbReference type="PANTHER" id="PTHR32401">
    <property type="entry name" value="CONCANAVALIN A-LIKE LECTIN FAMILY PROTEIN"/>
    <property type="match status" value="1"/>
</dbReference>
<dbReference type="InterPro" id="IPR013320">
    <property type="entry name" value="ConA-like_dom_sf"/>
</dbReference>
<dbReference type="InterPro" id="IPR001220">
    <property type="entry name" value="Legume_lectin_dom"/>
</dbReference>
<comment type="similarity">
    <text evidence="1">Belongs to the leguminous lectin family.</text>
</comment>
<protein>
    <recommendedName>
        <fullName evidence="4">Legume lectin domain-containing protein</fullName>
    </recommendedName>
</protein>
<dbReference type="CDD" id="cd06899">
    <property type="entry name" value="lectin_legume_LecRK_Arcelin_ConA"/>
    <property type="match status" value="1"/>
</dbReference>
<dbReference type="AlphaFoldDB" id="A0ABD1YY00"/>
<keyword evidence="2" id="KW-0430">Lectin</keyword>
<dbReference type="Proteomes" id="UP001605036">
    <property type="component" value="Unassembled WGS sequence"/>
</dbReference>
<sequence length="214" mass="22306">MGSSITTLLVLVGLLFLNLVAAQNDTSFVFSSFDCMKDSHLKCSGDSSTSGQGPLNLTAVTTGSVGHALYTPGIRFLDPATSKTSSFSTNFTFSIQRVNSGSQAAGEGLAFVILSNPNFTGSGGGFLGVYGSDGRAGAPTLAVEFDTFKDVKTGNFTFNDINNNHVGLDLDSINSKAQVDAAPAGVILYKASSVTAWVEYSAPTDVQHPVRFVP</sequence>
<dbReference type="GO" id="GO:0030246">
    <property type="term" value="F:carbohydrate binding"/>
    <property type="evidence" value="ECO:0007669"/>
    <property type="project" value="UniProtKB-KW"/>
</dbReference>
<evidence type="ECO:0000313" key="6">
    <source>
        <dbReference type="Proteomes" id="UP001605036"/>
    </source>
</evidence>
<dbReference type="Gene3D" id="2.60.120.200">
    <property type="match status" value="1"/>
</dbReference>